<evidence type="ECO:0000313" key="2">
    <source>
        <dbReference type="EMBL" id="OAJ64107.1"/>
    </source>
</evidence>
<dbReference type="Proteomes" id="UP000077961">
    <property type="component" value="Unassembled WGS sequence"/>
</dbReference>
<dbReference type="Proteomes" id="UP000078116">
    <property type="component" value="Unassembled WGS sequence"/>
</dbReference>
<dbReference type="Pfam" id="PF13412">
    <property type="entry name" value="HTH_24"/>
    <property type="match status" value="1"/>
</dbReference>
<keyword evidence="3" id="KW-1185">Reference proteome</keyword>
<proteinExistence type="predicted"/>
<dbReference type="AlphaFoldDB" id="A0A1A9NC58"/>
<protein>
    <submittedName>
        <fullName evidence="2">DNA-binding protein</fullName>
    </submittedName>
</protein>
<dbReference type="OrthoDB" id="8455529at2"/>
<dbReference type="SUPFAM" id="SSF46785">
    <property type="entry name" value="Winged helix' DNA-binding domain"/>
    <property type="match status" value="1"/>
</dbReference>
<sequence>MNQTCLRVKLRDFTTTSQPFGNVQGKEVYQKLSEFISKRPDVCVIGISLEGIEATDASFPRESVISIAKQFRRERGLFLEHLDDRDLIDNWKYAAQAKEQPLVIWRDDSFEVIGPEISSSGRDLLNYVLKHGSVLASQVAADLDLSVQNASTRLKKLVDDGYILRVEDIASSGGIEYKYVAIH</sequence>
<evidence type="ECO:0000313" key="3">
    <source>
        <dbReference type="Proteomes" id="UP000077961"/>
    </source>
</evidence>
<gene>
    <name evidence="1" type="ORF">A6V36_01810</name>
    <name evidence="2" type="ORF">A6V37_01005</name>
</gene>
<name>A0A1A9NC58_9BURK</name>
<organism evidence="2 4">
    <name type="scientific">Paraburkholderia ginsengiterrae</name>
    <dbReference type="NCBI Taxonomy" id="1462993"/>
    <lineage>
        <taxon>Bacteria</taxon>
        <taxon>Pseudomonadati</taxon>
        <taxon>Pseudomonadota</taxon>
        <taxon>Betaproteobacteria</taxon>
        <taxon>Burkholderiales</taxon>
        <taxon>Burkholderiaceae</taxon>
        <taxon>Paraburkholderia</taxon>
    </lineage>
</organism>
<dbReference type="RefSeq" id="WP_064266939.1">
    <property type="nucleotide sequence ID" value="NZ_LXJZ01000101.1"/>
</dbReference>
<comment type="caution">
    <text evidence="2">The sequence shown here is derived from an EMBL/GenBank/DDBJ whole genome shotgun (WGS) entry which is preliminary data.</text>
</comment>
<dbReference type="EMBL" id="LXJZ01000101">
    <property type="protein sequence ID" value="OAJ60554.1"/>
    <property type="molecule type" value="Genomic_DNA"/>
</dbReference>
<accession>A0A1A9NC58</accession>
<dbReference type="InterPro" id="IPR036390">
    <property type="entry name" value="WH_DNA-bd_sf"/>
</dbReference>
<evidence type="ECO:0000313" key="1">
    <source>
        <dbReference type="EMBL" id="OAJ60554.1"/>
    </source>
</evidence>
<dbReference type="Gene3D" id="1.10.10.10">
    <property type="entry name" value="Winged helix-like DNA-binding domain superfamily/Winged helix DNA-binding domain"/>
    <property type="match status" value="1"/>
</dbReference>
<dbReference type="GO" id="GO:0003677">
    <property type="term" value="F:DNA binding"/>
    <property type="evidence" value="ECO:0007669"/>
    <property type="project" value="UniProtKB-KW"/>
</dbReference>
<dbReference type="STRING" id="1462993.A6V36_01810"/>
<dbReference type="InterPro" id="IPR036388">
    <property type="entry name" value="WH-like_DNA-bd_sf"/>
</dbReference>
<reference evidence="3 4" key="1">
    <citation type="submission" date="2016-04" db="EMBL/GenBank/DDBJ databases">
        <title>Reclassification of Paraburkholderia panaciterrae (Farh et al. 2015) Dobritsa &amp; Samadpour 2016 as a later homotypic synonym of Paraburkholderia ginsengiterrae (Farh et al. 2015) Dobritsa &amp; Samadpour 2016.</title>
        <authorList>
            <person name="Dobritsa A.P."/>
            <person name="Kutumbaka K."/>
            <person name="Samadpour M."/>
        </authorList>
    </citation>
    <scope>NUCLEOTIDE SEQUENCE [LARGE SCALE GENOMIC DNA]</scope>
    <source>
        <strain evidence="2 4">DCY85</strain>
        <strain evidence="1 3">DCY85-1</strain>
    </source>
</reference>
<keyword evidence="2" id="KW-0238">DNA-binding</keyword>
<dbReference type="EMBL" id="LXKA01000110">
    <property type="protein sequence ID" value="OAJ64107.1"/>
    <property type="molecule type" value="Genomic_DNA"/>
</dbReference>
<evidence type="ECO:0000313" key="4">
    <source>
        <dbReference type="Proteomes" id="UP000078116"/>
    </source>
</evidence>